<dbReference type="Gene3D" id="3.10.129.110">
    <property type="entry name" value="Polyketide synthase dehydratase"/>
    <property type="match status" value="1"/>
</dbReference>
<evidence type="ECO:0000256" key="2">
    <source>
        <dbReference type="ARBA" id="ARBA00023268"/>
    </source>
</evidence>
<keyword evidence="1" id="KW-0808">Transferase</keyword>
<accession>A0ABS1QAI5</accession>
<dbReference type="EMBL" id="JAERRG010000189">
    <property type="protein sequence ID" value="MBL1121177.1"/>
    <property type="molecule type" value="Genomic_DNA"/>
</dbReference>
<dbReference type="Pfam" id="PF00698">
    <property type="entry name" value="Acyl_transf_1"/>
    <property type="match status" value="1"/>
</dbReference>
<dbReference type="Proteomes" id="UP000621510">
    <property type="component" value="Unassembled WGS sequence"/>
</dbReference>
<keyword evidence="2" id="KW-0511">Multifunctional enzyme</keyword>
<dbReference type="InterPro" id="IPR014043">
    <property type="entry name" value="Acyl_transferase_dom"/>
</dbReference>
<keyword evidence="4" id="KW-0012">Acyltransferase</keyword>
<proteinExistence type="predicted"/>
<reference evidence="4 5" key="1">
    <citation type="submission" date="2021-01" db="EMBL/GenBank/DDBJ databases">
        <title>WGS of actinomycetes isolated from Thailand.</title>
        <authorList>
            <person name="Thawai C."/>
        </authorList>
    </citation>
    <scope>NUCLEOTIDE SEQUENCE [LARGE SCALE GENOMIC DNA]</scope>
    <source>
        <strain evidence="4 5">CA3R110</strain>
    </source>
</reference>
<dbReference type="InterPro" id="IPR049552">
    <property type="entry name" value="PKS_DH_N"/>
</dbReference>
<dbReference type="SMART" id="SM00827">
    <property type="entry name" value="PKS_AT"/>
    <property type="match status" value="1"/>
</dbReference>
<comment type="caution">
    <text evidence="4">The sequence shown here is derived from an EMBL/GenBank/DDBJ whole genome shotgun (WGS) entry which is preliminary data.</text>
</comment>
<dbReference type="SUPFAM" id="SSF52151">
    <property type="entry name" value="FabD/lysophospholipase-like"/>
    <property type="match status" value="1"/>
</dbReference>
<evidence type="ECO:0000313" key="4">
    <source>
        <dbReference type="EMBL" id="MBL1121177.1"/>
    </source>
</evidence>
<feature type="non-terminal residue" evidence="4">
    <location>
        <position position="1"/>
    </location>
</feature>
<sequence>LSIAVVNGPEAVVVSGQITALEELLATEDRARRVAVDYASHSAQVERIQEELARTLTDIQPTTSHVPLFSTVERDWINTTSMNADYWYRNLRQTVWFDHALSQLSEADFNVFIEVSPHPVLTTTIRESYPEATVTGTLRRDHHDITALLTAARELHLGGTPVDWATVIGKGRRVDLPTYPFQRERYWLNDKTVAGAQDATQLGLVPTPHPLVSATTTLAETGATMFTGHLNPTYHPWTADHAVIGTPL</sequence>
<dbReference type="InterPro" id="IPR001227">
    <property type="entry name" value="Ac_transferase_dom_sf"/>
</dbReference>
<name>A0ABS1QAI5_9ACTN</name>
<dbReference type="InterPro" id="IPR016035">
    <property type="entry name" value="Acyl_Trfase/lysoPLipase"/>
</dbReference>
<dbReference type="InterPro" id="IPR042104">
    <property type="entry name" value="PKS_dehydratase_sf"/>
</dbReference>
<evidence type="ECO:0000256" key="1">
    <source>
        <dbReference type="ARBA" id="ARBA00022679"/>
    </source>
</evidence>
<dbReference type="PANTHER" id="PTHR43775:SF51">
    <property type="entry name" value="INACTIVE PHENOLPHTHIOCEROL SYNTHESIS POLYKETIDE SYNTHASE TYPE I PKS1-RELATED"/>
    <property type="match status" value="1"/>
</dbReference>
<dbReference type="InterPro" id="IPR050091">
    <property type="entry name" value="PKS_NRPS_Biosynth_Enz"/>
</dbReference>
<feature type="domain" description="Malonyl-CoA:ACP transacylase (MAT)" evidence="3">
    <location>
        <begin position="1"/>
        <end position="142"/>
    </location>
</feature>
<keyword evidence="5" id="KW-1185">Reference proteome</keyword>
<protein>
    <submittedName>
        <fullName evidence="4">Acyltransferase domain-containing protein</fullName>
    </submittedName>
</protein>
<dbReference type="Pfam" id="PF21089">
    <property type="entry name" value="PKS_DH_N"/>
    <property type="match status" value="1"/>
</dbReference>
<evidence type="ECO:0000259" key="3">
    <source>
        <dbReference type="SMART" id="SM00827"/>
    </source>
</evidence>
<organism evidence="4 5">
    <name type="scientific">Streptomyces endocoffeicus</name>
    <dbReference type="NCBI Taxonomy" id="2898945"/>
    <lineage>
        <taxon>Bacteria</taxon>
        <taxon>Bacillati</taxon>
        <taxon>Actinomycetota</taxon>
        <taxon>Actinomycetes</taxon>
        <taxon>Kitasatosporales</taxon>
        <taxon>Streptomycetaceae</taxon>
        <taxon>Streptomyces</taxon>
    </lineage>
</organism>
<dbReference type="Gene3D" id="3.40.366.10">
    <property type="entry name" value="Malonyl-Coenzyme A Acyl Carrier Protein, domain 2"/>
    <property type="match status" value="1"/>
</dbReference>
<dbReference type="RefSeq" id="WP_201858897.1">
    <property type="nucleotide sequence ID" value="NZ_JAERRG010000189.1"/>
</dbReference>
<dbReference type="PANTHER" id="PTHR43775">
    <property type="entry name" value="FATTY ACID SYNTHASE"/>
    <property type="match status" value="1"/>
</dbReference>
<feature type="non-terminal residue" evidence="4">
    <location>
        <position position="248"/>
    </location>
</feature>
<dbReference type="Gene3D" id="3.30.70.3290">
    <property type="match status" value="1"/>
</dbReference>
<dbReference type="GO" id="GO:0016746">
    <property type="term" value="F:acyltransferase activity"/>
    <property type="evidence" value="ECO:0007669"/>
    <property type="project" value="UniProtKB-KW"/>
</dbReference>
<gene>
    <name evidence="4" type="ORF">JK364_54515</name>
</gene>
<evidence type="ECO:0000313" key="5">
    <source>
        <dbReference type="Proteomes" id="UP000621510"/>
    </source>
</evidence>